<reference evidence="2 3" key="1">
    <citation type="journal article" date="2012" name="Genome Biol.">
        <title>Genome and low-iron response of an oceanic diatom adapted to chronic iron limitation.</title>
        <authorList>
            <person name="Lommer M."/>
            <person name="Specht M."/>
            <person name="Roy A.S."/>
            <person name="Kraemer L."/>
            <person name="Andreson R."/>
            <person name="Gutowska M.A."/>
            <person name="Wolf J."/>
            <person name="Bergner S.V."/>
            <person name="Schilhabel M.B."/>
            <person name="Klostermeier U.C."/>
            <person name="Beiko R.G."/>
            <person name="Rosenstiel P."/>
            <person name="Hippler M."/>
            <person name="Laroche J."/>
        </authorList>
    </citation>
    <scope>NUCLEOTIDE SEQUENCE [LARGE SCALE GENOMIC DNA]</scope>
    <source>
        <strain evidence="2 3">CCMP1005</strain>
    </source>
</reference>
<evidence type="ECO:0000313" key="3">
    <source>
        <dbReference type="Proteomes" id="UP000266841"/>
    </source>
</evidence>
<feature type="compositionally biased region" description="Basic and acidic residues" evidence="1">
    <location>
        <begin position="62"/>
        <end position="89"/>
    </location>
</feature>
<gene>
    <name evidence="2" type="ORF">THAOC_29778</name>
</gene>
<dbReference type="AlphaFoldDB" id="K0RQF2"/>
<dbReference type="eggNOG" id="ENOG502S71X">
    <property type="taxonomic scope" value="Eukaryota"/>
</dbReference>
<evidence type="ECO:0000313" key="2">
    <source>
        <dbReference type="EMBL" id="EJK51086.1"/>
    </source>
</evidence>
<dbReference type="Proteomes" id="UP000266841">
    <property type="component" value="Unassembled WGS sequence"/>
</dbReference>
<evidence type="ECO:0000256" key="1">
    <source>
        <dbReference type="SAM" id="MobiDB-lite"/>
    </source>
</evidence>
<proteinExistence type="predicted"/>
<protein>
    <submittedName>
        <fullName evidence="2">Uncharacterized protein</fullName>
    </submittedName>
</protein>
<comment type="caution">
    <text evidence="2">The sequence shown here is derived from an EMBL/GenBank/DDBJ whole genome shotgun (WGS) entry which is preliminary data.</text>
</comment>
<dbReference type="EMBL" id="AGNL01042245">
    <property type="protein sequence ID" value="EJK51086.1"/>
    <property type="molecule type" value="Genomic_DNA"/>
</dbReference>
<dbReference type="OrthoDB" id="259708at2759"/>
<feature type="region of interest" description="Disordered" evidence="1">
    <location>
        <begin position="51"/>
        <end position="98"/>
    </location>
</feature>
<name>K0RQF2_THAOC</name>
<keyword evidence="3" id="KW-1185">Reference proteome</keyword>
<organism evidence="2 3">
    <name type="scientific">Thalassiosira oceanica</name>
    <name type="common">Marine diatom</name>
    <dbReference type="NCBI Taxonomy" id="159749"/>
    <lineage>
        <taxon>Eukaryota</taxon>
        <taxon>Sar</taxon>
        <taxon>Stramenopiles</taxon>
        <taxon>Ochrophyta</taxon>
        <taxon>Bacillariophyta</taxon>
        <taxon>Coscinodiscophyceae</taxon>
        <taxon>Thalassiosirophycidae</taxon>
        <taxon>Thalassiosirales</taxon>
        <taxon>Thalassiosiraceae</taxon>
        <taxon>Thalassiosira</taxon>
    </lineage>
</organism>
<accession>K0RQF2</accession>
<sequence length="269" mass="30455">MQHFYATSQQKPFLIPRKNNTIEGVDVHRKSSPPRLYESDSALAFGVKYAHQRGRASPPHLAKGERNPAHGKEEQADDHHPELAEKKNQPADNGTHKVSVGRNLFDSFGVLGLGLDATEMDAETAYRMDVSLAVPPRQERPSTNWHDSRPSHSPFPAFEHRELLTLHRGARLSSSFADIDKFVERGPTMMSSPGRMPVEDRNFPVAQFRPAFEQVNYKCSQHAKRGQTPILCRVMSIRRENTRRIEADLVGKAHRDTLADIRKPRPEKS</sequence>